<organism evidence="1">
    <name type="scientific">Fagus sylvatica</name>
    <name type="common">Beechnut</name>
    <dbReference type="NCBI Taxonomy" id="28930"/>
    <lineage>
        <taxon>Eukaryota</taxon>
        <taxon>Viridiplantae</taxon>
        <taxon>Streptophyta</taxon>
        <taxon>Embryophyta</taxon>
        <taxon>Tracheophyta</taxon>
        <taxon>Spermatophyta</taxon>
        <taxon>Magnoliopsida</taxon>
        <taxon>eudicotyledons</taxon>
        <taxon>Gunneridae</taxon>
        <taxon>Pentapetalae</taxon>
        <taxon>rosids</taxon>
        <taxon>fabids</taxon>
        <taxon>Fagales</taxon>
        <taxon>Fagaceae</taxon>
        <taxon>Fagus</taxon>
    </lineage>
</organism>
<evidence type="ECO:0000313" key="1">
    <source>
        <dbReference type="EMBL" id="SPC78861.1"/>
    </source>
</evidence>
<accession>A0A2N9EW35</accession>
<name>A0A2N9EW35_FAGSY</name>
<dbReference type="EMBL" id="OIVN01000354">
    <property type="protein sequence ID" value="SPC78861.1"/>
    <property type="molecule type" value="Genomic_DNA"/>
</dbReference>
<protein>
    <submittedName>
        <fullName evidence="1">Uncharacterized protein</fullName>
    </submittedName>
</protein>
<dbReference type="AlphaFoldDB" id="A0A2N9EW35"/>
<gene>
    <name evidence="1" type="ORF">FSB_LOCUS6743</name>
</gene>
<sequence>MEDYASLLGKTINSAHHWLLHLIDTLLALESKLCALGMEYREGFMGKIIHSVLY</sequence>
<proteinExistence type="predicted"/>
<reference evidence="1" key="1">
    <citation type="submission" date="2018-02" db="EMBL/GenBank/DDBJ databases">
        <authorList>
            <person name="Cohen D.B."/>
            <person name="Kent A.D."/>
        </authorList>
    </citation>
    <scope>NUCLEOTIDE SEQUENCE</scope>
</reference>